<accession>A0A095TRW9</accession>
<protein>
    <submittedName>
        <fullName evidence="2">Uncharacterized protein</fullName>
    </submittedName>
</protein>
<dbReference type="PATRIC" id="fig|1177154.3.peg.1564"/>
<dbReference type="CDD" id="cd14740">
    <property type="entry name" value="PAAR_4"/>
    <property type="match status" value="1"/>
</dbReference>
<dbReference type="Pfam" id="PF13665">
    <property type="entry name" value="Tox-PAAR-like"/>
    <property type="match status" value="1"/>
</dbReference>
<dbReference type="EMBL" id="ARXV01000005">
    <property type="protein sequence ID" value="KGD65098.1"/>
    <property type="molecule type" value="Genomic_DNA"/>
</dbReference>
<dbReference type="STRING" id="1177154.Y5S_01532"/>
<organism evidence="2 3">
    <name type="scientific">Alcanivorax nanhaiticus</name>
    <dbReference type="NCBI Taxonomy" id="1177154"/>
    <lineage>
        <taxon>Bacteria</taxon>
        <taxon>Pseudomonadati</taxon>
        <taxon>Pseudomonadota</taxon>
        <taxon>Gammaproteobacteria</taxon>
        <taxon>Oceanospirillales</taxon>
        <taxon>Alcanivoracaceae</taxon>
        <taxon>Alcanivorax</taxon>
    </lineage>
</organism>
<dbReference type="RefSeq" id="WP_052041462.1">
    <property type="nucleotide sequence ID" value="NZ_ARXV01000005.1"/>
</dbReference>
<dbReference type="AlphaFoldDB" id="A0A095TRW9"/>
<gene>
    <name evidence="2" type="ORF">Y5S_01532</name>
</gene>
<feature type="region of interest" description="Disordered" evidence="1">
    <location>
        <begin position="115"/>
        <end position="144"/>
    </location>
</feature>
<keyword evidence="3" id="KW-1185">Reference proteome</keyword>
<proteinExistence type="predicted"/>
<sequence>MSNVVINGRTAVHAGSGGVFMAPDVCQVPPLCIPASFTNTALSKDATGTASSVIINGQPACHLSSTFMVSNGDEGGSCGGIISGTIKGQAQFITSSPNVFIEGQPAVRQADQMVSNNANTPPAPLQQPGAGLPSDLSVGETEEEEIAPGDYAVGIRVKGDPAYFPGAVTITPEHGE</sequence>
<dbReference type="Proteomes" id="UP000029444">
    <property type="component" value="Unassembled WGS sequence"/>
</dbReference>
<dbReference type="OrthoDB" id="272411at2"/>
<comment type="caution">
    <text evidence="2">The sequence shown here is derived from an EMBL/GenBank/DDBJ whole genome shotgun (WGS) entry which is preliminary data.</text>
</comment>
<name>A0A095TRW9_9GAMM</name>
<evidence type="ECO:0000256" key="1">
    <source>
        <dbReference type="SAM" id="MobiDB-lite"/>
    </source>
</evidence>
<evidence type="ECO:0000313" key="2">
    <source>
        <dbReference type="EMBL" id="KGD65098.1"/>
    </source>
</evidence>
<reference evidence="2 3" key="1">
    <citation type="submission" date="2012-09" db="EMBL/GenBank/DDBJ databases">
        <title>Genome Sequence of alkane-degrading Bacterium Alcanivorax sp. 19-m-6.</title>
        <authorList>
            <person name="Lai Q."/>
            <person name="Shao Z."/>
        </authorList>
    </citation>
    <scope>NUCLEOTIDE SEQUENCE [LARGE SCALE GENOMIC DNA]</scope>
    <source>
        <strain evidence="2 3">19-m-6</strain>
    </source>
</reference>
<evidence type="ECO:0000313" key="3">
    <source>
        <dbReference type="Proteomes" id="UP000029444"/>
    </source>
</evidence>
<dbReference type="eggNOG" id="COG1196">
    <property type="taxonomic scope" value="Bacteria"/>
</dbReference>